<keyword evidence="4 6" id="KW-1133">Transmembrane helix</keyword>
<evidence type="ECO:0000256" key="3">
    <source>
        <dbReference type="ARBA" id="ARBA00022692"/>
    </source>
</evidence>
<dbReference type="AlphaFoldDB" id="A0A0G4HX46"/>
<name>A0A0G4HX46_9ALVE</name>
<proteinExistence type="predicted"/>
<dbReference type="Pfam" id="PF21729">
    <property type="entry name" value="IRX15_IRX15L_GXM"/>
    <property type="match status" value="2"/>
</dbReference>
<protein>
    <submittedName>
        <fullName evidence="7">Uncharacterized protein</fullName>
    </submittedName>
</protein>
<accession>A0A0G4HX46</accession>
<reference evidence="7" key="1">
    <citation type="submission" date="2014-11" db="EMBL/GenBank/DDBJ databases">
        <authorList>
            <person name="Otto D Thomas"/>
            <person name="Naeem Raeece"/>
        </authorList>
    </citation>
    <scope>NUCLEOTIDE SEQUENCE</scope>
</reference>
<evidence type="ECO:0000313" key="7">
    <source>
        <dbReference type="EMBL" id="CEM49062.1"/>
    </source>
</evidence>
<evidence type="ECO:0000256" key="5">
    <source>
        <dbReference type="ARBA" id="ARBA00023136"/>
    </source>
</evidence>
<dbReference type="VEuPathDB" id="CryptoDB:Cvel_9185"/>
<gene>
    <name evidence="7" type="ORF">Cvel_9185</name>
</gene>
<keyword evidence="5 6" id="KW-0472">Membrane</keyword>
<dbReference type="GO" id="GO:0016020">
    <property type="term" value="C:membrane"/>
    <property type="evidence" value="ECO:0007669"/>
    <property type="project" value="UniProtKB-SubCell"/>
</dbReference>
<feature type="transmembrane region" description="Helical" evidence="6">
    <location>
        <begin position="6"/>
        <end position="25"/>
    </location>
</feature>
<evidence type="ECO:0000256" key="2">
    <source>
        <dbReference type="ARBA" id="ARBA00004308"/>
    </source>
</evidence>
<dbReference type="PANTHER" id="PTHR31444">
    <property type="entry name" value="OS11G0490100 PROTEIN"/>
    <property type="match status" value="1"/>
</dbReference>
<sequence length="297" mass="33393">MVKIRSNHIVAVVGGLTLVWILRVVLFPGPRKETEEEKFERSRMIFSAAFKALTLSLPPPSFSSSECGDALEHIAAAVHGEHAPILSMLQLAFIGFFVQQQKLQLSLKRESAVLPSFLVWGLGFDSILWRKLNCEGRTVFVEHNAHWAWEARKNGDLADADVHIVAYKYNMGEESVSLFFDRPEKMVVSPEVDAMCFDTVLVDAPPGNDPKVDPGRMESLYYSAEMARDCVKRGAKDSVYLFVHDLQRELERRLVDTFLVPSRGFEFLQRVEAPGGILEGYMVSRRTLQKAGMATSI</sequence>
<dbReference type="GO" id="GO:0045492">
    <property type="term" value="P:xylan biosynthetic process"/>
    <property type="evidence" value="ECO:0007669"/>
    <property type="project" value="InterPro"/>
</dbReference>
<keyword evidence="3 6" id="KW-0812">Transmembrane</keyword>
<dbReference type="InterPro" id="IPR006514">
    <property type="entry name" value="IRX15/GXM/AGM"/>
</dbReference>
<organism evidence="7">
    <name type="scientific">Chromera velia CCMP2878</name>
    <dbReference type="NCBI Taxonomy" id="1169474"/>
    <lineage>
        <taxon>Eukaryota</taxon>
        <taxon>Sar</taxon>
        <taxon>Alveolata</taxon>
        <taxon>Colpodellida</taxon>
        <taxon>Chromeraceae</taxon>
        <taxon>Chromera</taxon>
    </lineage>
</organism>
<dbReference type="EMBL" id="CDMZ01004222">
    <property type="protein sequence ID" value="CEM49062.1"/>
    <property type="molecule type" value="Genomic_DNA"/>
</dbReference>
<evidence type="ECO:0000256" key="6">
    <source>
        <dbReference type="SAM" id="Phobius"/>
    </source>
</evidence>
<dbReference type="GO" id="GO:0012505">
    <property type="term" value="C:endomembrane system"/>
    <property type="evidence" value="ECO:0007669"/>
    <property type="project" value="UniProtKB-SubCell"/>
</dbReference>
<comment type="subcellular location">
    <subcellularLocation>
        <location evidence="2">Endomembrane system</location>
    </subcellularLocation>
    <subcellularLocation>
        <location evidence="1">Membrane</location>
        <topology evidence="1">Single-pass membrane protein</topology>
    </subcellularLocation>
</comment>
<evidence type="ECO:0000256" key="1">
    <source>
        <dbReference type="ARBA" id="ARBA00004167"/>
    </source>
</evidence>
<evidence type="ECO:0000256" key="4">
    <source>
        <dbReference type="ARBA" id="ARBA00022989"/>
    </source>
</evidence>